<comment type="similarity">
    <text evidence="2">Belongs to the methyl-accepting chemotaxis (MCP) protein family.</text>
</comment>
<dbReference type="PROSITE" id="PS50885">
    <property type="entry name" value="HAMP"/>
    <property type="match status" value="1"/>
</dbReference>
<evidence type="ECO:0000256" key="1">
    <source>
        <dbReference type="ARBA" id="ARBA00023224"/>
    </source>
</evidence>
<dbReference type="GO" id="GO:0007165">
    <property type="term" value="P:signal transduction"/>
    <property type="evidence" value="ECO:0007669"/>
    <property type="project" value="UniProtKB-KW"/>
</dbReference>
<dbReference type="GO" id="GO:0016020">
    <property type="term" value="C:membrane"/>
    <property type="evidence" value="ECO:0007669"/>
    <property type="project" value="InterPro"/>
</dbReference>
<evidence type="ECO:0000256" key="2">
    <source>
        <dbReference type="ARBA" id="ARBA00029447"/>
    </source>
</evidence>
<evidence type="ECO:0000256" key="4">
    <source>
        <dbReference type="SAM" id="Coils"/>
    </source>
</evidence>
<evidence type="ECO:0000259" key="6">
    <source>
        <dbReference type="PROSITE" id="PS50111"/>
    </source>
</evidence>
<protein>
    <recommendedName>
        <fullName evidence="10">Methyl-accepting chemotaxis protein</fullName>
    </recommendedName>
</protein>
<sequence>MSLLRINISAKMALVGAAILFPIITLLFLLVSEKNIAINFGTKEYYGDAYLVPLKKMLDSMPEHKVVDNRRKSLKLGGDLAPLQAAVNSAFEELEAVDAKYGKDKGFLESTKRIADLKSAWAGIQQGVGSMSHAQSMKVHDDLIANLRSVITYIGDYSNLILDPDLDSYYLMDVTLLKVPSMVDNMYKLQVLAEDIIQKKAASAQEKTDLTVLSGLVATDLAALRSDHDVSYKNTTDKDLKNELEPNVVASQNAVNAMLNYVDRNILKTANVGGSVGQFAAVSKAAVQKTMAMYDTSIKGEDRLLLTRVGRFKDNRTFTITWVSLLTLLILAIGGWIIYQIVQGITKLKVAAEEVTNGNLGAEVNITSQDELGNLSQSFNEMVSNIRQFTIKAEEDKLSLQKLVEEISEEVSNIKSDGEIVTDNAKIVSEMATTSAEFSGEGERAVSDSIEGVERIKRQIEDVAEKILELSSQTQAIGNIISTVDDIAKQSKFLAFNASIEASKVGEYGKGFAIVANEIKNLSEESKEATKKISEILNEIQGLTNTSVMLAEDATKLADAGYQLSSTAGQTINKLTLSIQNSSEAAFQITSSALEQQTRLEMLVNTLQTAVETR</sequence>
<evidence type="ECO:0000259" key="7">
    <source>
        <dbReference type="PROSITE" id="PS50885"/>
    </source>
</evidence>
<dbReference type="PROSITE" id="PS50111">
    <property type="entry name" value="CHEMOTAXIS_TRANSDUC_2"/>
    <property type="match status" value="1"/>
</dbReference>
<comment type="caution">
    <text evidence="8">The sequence shown here is derived from an EMBL/GenBank/DDBJ whole genome shotgun (WGS) entry which is preliminary data.</text>
</comment>
<name>A0A2M7G1N5_9BACT</name>
<dbReference type="Gene3D" id="1.10.287.950">
    <property type="entry name" value="Methyl-accepting chemotaxis protein"/>
    <property type="match status" value="1"/>
</dbReference>
<dbReference type="PANTHER" id="PTHR32089:SF112">
    <property type="entry name" value="LYSOZYME-LIKE PROTEIN-RELATED"/>
    <property type="match status" value="1"/>
</dbReference>
<dbReference type="PANTHER" id="PTHR32089">
    <property type="entry name" value="METHYL-ACCEPTING CHEMOTAXIS PROTEIN MCPB"/>
    <property type="match status" value="1"/>
</dbReference>
<dbReference type="InterPro" id="IPR004089">
    <property type="entry name" value="MCPsignal_dom"/>
</dbReference>
<dbReference type="Pfam" id="PF00672">
    <property type="entry name" value="HAMP"/>
    <property type="match status" value="1"/>
</dbReference>
<feature type="domain" description="Methyl-accepting transducer" evidence="6">
    <location>
        <begin position="375"/>
        <end position="611"/>
    </location>
</feature>
<dbReference type="EMBL" id="PFFQ01000049">
    <property type="protein sequence ID" value="PIW15634.1"/>
    <property type="molecule type" value="Genomic_DNA"/>
</dbReference>
<dbReference type="SMART" id="SM00304">
    <property type="entry name" value="HAMP"/>
    <property type="match status" value="1"/>
</dbReference>
<accession>A0A2M7G1N5</accession>
<feature type="transmembrane region" description="Helical" evidence="5">
    <location>
        <begin position="318"/>
        <end position="339"/>
    </location>
</feature>
<evidence type="ECO:0000313" key="9">
    <source>
        <dbReference type="Proteomes" id="UP000231019"/>
    </source>
</evidence>
<dbReference type="SUPFAM" id="SSF58104">
    <property type="entry name" value="Methyl-accepting chemotaxis protein (MCP) signaling domain"/>
    <property type="match status" value="1"/>
</dbReference>
<feature type="coiled-coil region" evidence="4">
    <location>
        <begin position="512"/>
        <end position="546"/>
    </location>
</feature>
<dbReference type="AlphaFoldDB" id="A0A2M7G1N5"/>
<keyword evidence="1 3" id="KW-0807">Transducer</keyword>
<feature type="transmembrane region" description="Helical" evidence="5">
    <location>
        <begin position="12"/>
        <end position="31"/>
    </location>
</feature>
<dbReference type="Pfam" id="PF00015">
    <property type="entry name" value="MCPsignal"/>
    <property type="match status" value="1"/>
</dbReference>
<proteinExistence type="inferred from homology"/>
<keyword evidence="5" id="KW-1133">Transmembrane helix</keyword>
<keyword evidence="5" id="KW-0812">Transmembrane</keyword>
<keyword evidence="5" id="KW-0472">Membrane</keyword>
<dbReference type="SMART" id="SM00283">
    <property type="entry name" value="MA"/>
    <property type="match status" value="1"/>
</dbReference>
<reference evidence="8 9" key="1">
    <citation type="submission" date="2017-09" db="EMBL/GenBank/DDBJ databases">
        <title>Depth-based differentiation of microbial function through sediment-hosted aquifers and enrichment of novel symbionts in the deep terrestrial subsurface.</title>
        <authorList>
            <person name="Probst A.J."/>
            <person name="Ladd B."/>
            <person name="Jarett J.K."/>
            <person name="Geller-Mcgrath D.E."/>
            <person name="Sieber C.M."/>
            <person name="Emerson J.B."/>
            <person name="Anantharaman K."/>
            <person name="Thomas B.C."/>
            <person name="Malmstrom R."/>
            <person name="Stieglmeier M."/>
            <person name="Klingl A."/>
            <person name="Woyke T."/>
            <person name="Ryan C.M."/>
            <person name="Banfield J.F."/>
        </authorList>
    </citation>
    <scope>NUCLEOTIDE SEQUENCE [LARGE SCALE GENOMIC DNA]</scope>
    <source>
        <strain evidence="8">CG17_big_fil_post_rev_8_21_14_2_50_48_46</strain>
    </source>
</reference>
<evidence type="ECO:0000256" key="5">
    <source>
        <dbReference type="SAM" id="Phobius"/>
    </source>
</evidence>
<gene>
    <name evidence="8" type="ORF">COW36_16485</name>
</gene>
<dbReference type="Gene3D" id="6.10.340.10">
    <property type="match status" value="1"/>
</dbReference>
<evidence type="ECO:0000313" key="8">
    <source>
        <dbReference type="EMBL" id="PIW15634.1"/>
    </source>
</evidence>
<dbReference type="CDD" id="cd06225">
    <property type="entry name" value="HAMP"/>
    <property type="match status" value="1"/>
</dbReference>
<dbReference type="InterPro" id="IPR003660">
    <property type="entry name" value="HAMP_dom"/>
</dbReference>
<evidence type="ECO:0008006" key="10">
    <source>
        <dbReference type="Google" id="ProtNLM"/>
    </source>
</evidence>
<dbReference type="Proteomes" id="UP000231019">
    <property type="component" value="Unassembled WGS sequence"/>
</dbReference>
<feature type="domain" description="HAMP" evidence="7">
    <location>
        <begin position="339"/>
        <end position="391"/>
    </location>
</feature>
<keyword evidence="4" id="KW-0175">Coiled coil</keyword>
<evidence type="ECO:0000256" key="3">
    <source>
        <dbReference type="PROSITE-ProRule" id="PRU00284"/>
    </source>
</evidence>
<organism evidence="8 9">
    <name type="scientific">bacterium (Candidatus Blackallbacteria) CG17_big_fil_post_rev_8_21_14_2_50_48_46</name>
    <dbReference type="NCBI Taxonomy" id="2014261"/>
    <lineage>
        <taxon>Bacteria</taxon>
        <taxon>Candidatus Blackallbacteria</taxon>
    </lineage>
</organism>